<name>A0A6A6HHX4_VIRVR</name>
<dbReference type="OrthoDB" id="5584028at2759"/>
<dbReference type="AlphaFoldDB" id="A0A6A6HHX4"/>
<evidence type="ECO:0000313" key="3">
    <source>
        <dbReference type="Proteomes" id="UP000800092"/>
    </source>
</evidence>
<dbReference type="PANTHER" id="PTHR37852">
    <property type="entry name" value="YALI0B21208P"/>
    <property type="match status" value="1"/>
</dbReference>
<dbReference type="Proteomes" id="UP000800092">
    <property type="component" value="Unassembled WGS sequence"/>
</dbReference>
<gene>
    <name evidence="2" type="ORF">EV356DRAFT_26463</name>
</gene>
<feature type="compositionally biased region" description="Low complexity" evidence="1">
    <location>
        <begin position="1"/>
        <end position="12"/>
    </location>
</feature>
<accession>A0A6A6HHX4</accession>
<evidence type="ECO:0000256" key="1">
    <source>
        <dbReference type="SAM" id="MobiDB-lite"/>
    </source>
</evidence>
<protein>
    <submittedName>
        <fullName evidence="2">Uncharacterized protein</fullName>
    </submittedName>
</protein>
<keyword evidence="3" id="KW-1185">Reference proteome</keyword>
<dbReference type="EMBL" id="ML991781">
    <property type="protein sequence ID" value="KAF2237133.1"/>
    <property type="molecule type" value="Genomic_DNA"/>
</dbReference>
<sequence length="244" mass="26504">MTTTASLASSNTLPPPGQPLPPLASTTTADLPTRPTPNNTHHRLSLPPATRLLLITSLSSTLGLFLGLTHGATLAGLQFRAENAHRLPDTRVGWYLYHKSKNYVAMWGGVKEGVRMAGRVGLWTGLFVVAEEGVDCGRGRMADALGWRRRSRTRTKGEGEGEGGGMRDFLSSVVAGLSTAGAFSLWNRFPMPTAARTARLGLKFGVVYGLMQDAVGIMRGRRVGYVDWIMRWRRGEMEYDGDSG</sequence>
<reference evidence="2" key="1">
    <citation type="journal article" date="2020" name="Stud. Mycol.">
        <title>101 Dothideomycetes genomes: a test case for predicting lifestyles and emergence of pathogens.</title>
        <authorList>
            <person name="Haridas S."/>
            <person name="Albert R."/>
            <person name="Binder M."/>
            <person name="Bloem J."/>
            <person name="Labutti K."/>
            <person name="Salamov A."/>
            <person name="Andreopoulos B."/>
            <person name="Baker S."/>
            <person name="Barry K."/>
            <person name="Bills G."/>
            <person name="Bluhm B."/>
            <person name="Cannon C."/>
            <person name="Castanera R."/>
            <person name="Culley D."/>
            <person name="Daum C."/>
            <person name="Ezra D."/>
            <person name="Gonzalez J."/>
            <person name="Henrissat B."/>
            <person name="Kuo A."/>
            <person name="Liang C."/>
            <person name="Lipzen A."/>
            <person name="Lutzoni F."/>
            <person name="Magnuson J."/>
            <person name="Mondo S."/>
            <person name="Nolan M."/>
            <person name="Ohm R."/>
            <person name="Pangilinan J."/>
            <person name="Park H.-J."/>
            <person name="Ramirez L."/>
            <person name="Alfaro M."/>
            <person name="Sun H."/>
            <person name="Tritt A."/>
            <person name="Yoshinaga Y."/>
            <person name="Zwiers L.-H."/>
            <person name="Turgeon B."/>
            <person name="Goodwin S."/>
            <person name="Spatafora J."/>
            <person name="Crous P."/>
            <person name="Grigoriev I."/>
        </authorList>
    </citation>
    <scope>NUCLEOTIDE SEQUENCE</scope>
    <source>
        <strain evidence="2">Tuck. ex Michener</strain>
    </source>
</reference>
<feature type="compositionally biased region" description="Pro residues" evidence="1">
    <location>
        <begin position="13"/>
        <end position="22"/>
    </location>
</feature>
<evidence type="ECO:0000313" key="2">
    <source>
        <dbReference type="EMBL" id="KAF2237133.1"/>
    </source>
</evidence>
<organism evidence="2 3">
    <name type="scientific">Viridothelium virens</name>
    <name type="common">Speckled blister lichen</name>
    <name type="synonym">Trypethelium virens</name>
    <dbReference type="NCBI Taxonomy" id="1048519"/>
    <lineage>
        <taxon>Eukaryota</taxon>
        <taxon>Fungi</taxon>
        <taxon>Dikarya</taxon>
        <taxon>Ascomycota</taxon>
        <taxon>Pezizomycotina</taxon>
        <taxon>Dothideomycetes</taxon>
        <taxon>Dothideomycetes incertae sedis</taxon>
        <taxon>Trypetheliales</taxon>
        <taxon>Trypetheliaceae</taxon>
        <taxon>Viridothelium</taxon>
    </lineage>
</organism>
<dbReference type="PANTHER" id="PTHR37852:SF1">
    <property type="entry name" value="HIG1 DOMAIN-CONTAINING PROTEIN"/>
    <property type="match status" value="1"/>
</dbReference>
<feature type="region of interest" description="Disordered" evidence="1">
    <location>
        <begin position="1"/>
        <end position="44"/>
    </location>
</feature>
<proteinExistence type="predicted"/>